<feature type="region of interest" description="Disordered" evidence="1">
    <location>
        <begin position="217"/>
        <end position="240"/>
    </location>
</feature>
<dbReference type="Proteomes" id="UP001164746">
    <property type="component" value="Chromosome 13"/>
</dbReference>
<evidence type="ECO:0000313" key="3">
    <source>
        <dbReference type="EMBL" id="WAR23555.1"/>
    </source>
</evidence>
<dbReference type="InterPro" id="IPR015022">
    <property type="entry name" value="MAST_pre-PK_dom"/>
</dbReference>
<proteinExistence type="predicted"/>
<dbReference type="EMBL" id="CP111024">
    <property type="protein sequence ID" value="WAR23555.1"/>
    <property type="molecule type" value="Genomic_DNA"/>
</dbReference>
<feature type="region of interest" description="Disordered" evidence="1">
    <location>
        <begin position="1"/>
        <end position="24"/>
    </location>
</feature>
<reference evidence="3" key="1">
    <citation type="submission" date="2022-11" db="EMBL/GenBank/DDBJ databases">
        <title>Centuries of genome instability and evolution in soft-shell clam transmissible cancer (bioRxiv).</title>
        <authorList>
            <person name="Hart S.F.M."/>
            <person name="Yonemitsu M.A."/>
            <person name="Giersch R.M."/>
            <person name="Beal B.F."/>
            <person name="Arriagada G."/>
            <person name="Davis B.W."/>
            <person name="Ostrander E.A."/>
            <person name="Goff S.P."/>
            <person name="Metzger M.J."/>
        </authorList>
    </citation>
    <scope>NUCLEOTIDE SEQUENCE</scope>
    <source>
        <strain evidence="3">MELC-2E11</strain>
        <tissue evidence="3">Siphon/mantle</tissue>
    </source>
</reference>
<name>A0ABY7FMX5_MYAAR</name>
<evidence type="ECO:0000259" key="2">
    <source>
        <dbReference type="Pfam" id="PF08926"/>
    </source>
</evidence>
<gene>
    <name evidence="3" type="ORF">MAR_037224</name>
</gene>
<keyword evidence="4" id="KW-1185">Reference proteome</keyword>
<feature type="region of interest" description="Disordered" evidence="1">
    <location>
        <begin position="253"/>
        <end position="279"/>
    </location>
</feature>
<sequence length="342" mass="38680">MATREGGENDLEEKKVEPVGTYHLSVPNPLTRTVSLNDTKAYQKIKQQDKDYMPMSNSETDLRRYFLSPKGIRRSVSVNDYTNEIIRCPLGVKFNLSDDEVFEFPHTRSPISLKKELSFSRRSSNRGPRKSVVGPNKSPILQARCPSPHFYAMYLGVPGRFPEIADDGSAVPRHRRASLQLWATNSFENLSLSHDDSVLQTRNRGRSKLRKNKCLSWLGSSPHDSPRNLSPSTHGNFQFQNVRRADGRRWSLASLPSSGYGTNTPGGSSVSSQYSSQERLHQLPYQPTQEELGNLYKHMSSYEGSLSVDEDGRQSPLQSFRPRSRSLRYGDGSWPCYSKGMK</sequence>
<feature type="compositionally biased region" description="Low complexity" evidence="1">
    <location>
        <begin position="268"/>
        <end position="277"/>
    </location>
</feature>
<feature type="region of interest" description="Disordered" evidence="1">
    <location>
        <begin position="118"/>
        <end position="139"/>
    </location>
</feature>
<accession>A0ABY7FMX5</accession>
<evidence type="ECO:0000313" key="4">
    <source>
        <dbReference type="Proteomes" id="UP001164746"/>
    </source>
</evidence>
<feature type="compositionally biased region" description="Polar residues" evidence="1">
    <location>
        <begin position="254"/>
        <end position="267"/>
    </location>
</feature>
<evidence type="ECO:0000256" key="1">
    <source>
        <dbReference type="SAM" id="MobiDB-lite"/>
    </source>
</evidence>
<dbReference type="Pfam" id="PF08926">
    <property type="entry name" value="DUF1908"/>
    <property type="match status" value="1"/>
</dbReference>
<feature type="domain" description="Microtubule-associated serine/threonine-protein kinase pre-PK" evidence="2">
    <location>
        <begin position="222"/>
        <end position="328"/>
    </location>
</feature>
<feature type="region of interest" description="Disordered" evidence="1">
    <location>
        <begin position="303"/>
        <end position="324"/>
    </location>
</feature>
<organism evidence="3 4">
    <name type="scientific">Mya arenaria</name>
    <name type="common">Soft-shell clam</name>
    <dbReference type="NCBI Taxonomy" id="6604"/>
    <lineage>
        <taxon>Eukaryota</taxon>
        <taxon>Metazoa</taxon>
        <taxon>Spiralia</taxon>
        <taxon>Lophotrochozoa</taxon>
        <taxon>Mollusca</taxon>
        <taxon>Bivalvia</taxon>
        <taxon>Autobranchia</taxon>
        <taxon>Heteroconchia</taxon>
        <taxon>Euheterodonta</taxon>
        <taxon>Imparidentia</taxon>
        <taxon>Neoheterodontei</taxon>
        <taxon>Myida</taxon>
        <taxon>Myoidea</taxon>
        <taxon>Myidae</taxon>
        <taxon>Mya</taxon>
    </lineage>
</organism>
<feature type="compositionally biased region" description="Polar residues" evidence="1">
    <location>
        <begin position="218"/>
        <end position="240"/>
    </location>
</feature>
<protein>
    <submittedName>
        <fullName evidence="3">MAST1-like protein</fullName>
    </submittedName>
</protein>